<name>A0AB33T3A9_9MYCO</name>
<organism evidence="1 2">
    <name type="scientific">Mycobacteroides abscessus</name>
    <dbReference type="NCBI Taxonomy" id="36809"/>
    <lineage>
        <taxon>Bacteria</taxon>
        <taxon>Bacillati</taxon>
        <taxon>Actinomycetota</taxon>
        <taxon>Actinomycetes</taxon>
        <taxon>Mycobacteriales</taxon>
        <taxon>Mycobacteriaceae</taxon>
        <taxon>Mycobacteroides</taxon>
    </lineage>
</organism>
<gene>
    <name evidence="1" type="ORF">ERS075527_01376</name>
</gene>
<comment type="caution">
    <text evidence="1">The sequence shown here is derived from an EMBL/GenBank/DDBJ whole genome shotgun (WGS) entry which is preliminary data.</text>
</comment>
<dbReference type="EMBL" id="CSUW01000003">
    <property type="protein sequence ID" value="CPT15908.1"/>
    <property type="molecule type" value="Genomic_DNA"/>
</dbReference>
<accession>A0AB33T3A9</accession>
<reference evidence="1 2" key="1">
    <citation type="submission" date="2015-03" db="EMBL/GenBank/DDBJ databases">
        <authorList>
            <consortium name="Pathogen Informatics"/>
            <person name="Murphy D."/>
        </authorList>
    </citation>
    <scope>NUCLEOTIDE SEQUENCE [LARGE SCALE GENOMIC DNA]</scope>
    <source>
        <strain evidence="1 2">PAP036</strain>
    </source>
</reference>
<sequence>MASTMRSAVPSTTTSCPSFQVLTPVVIATARFDSRLRAFCSAGPVQNTNDSSCHVPASGVTCGLPSGRTVVIQYSSAAAKSAETSLHAGAQAPGSLNR</sequence>
<proteinExistence type="predicted"/>
<protein>
    <submittedName>
        <fullName evidence="1">Uncharacterized protein</fullName>
    </submittedName>
</protein>
<evidence type="ECO:0000313" key="1">
    <source>
        <dbReference type="EMBL" id="CPT15908.1"/>
    </source>
</evidence>
<dbReference type="Proteomes" id="UP000038487">
    <property type="component" value="Unassembled WGS sequence"/>
</dbReference>
<dbReference type="AlphaFoldDB" id="A0AB33T3A9"/>
<evidence type="ECO:0000313" key="2">
    <source>
        <dbReference type="Proteomes" id="UP000038487"/>
    </source>
</evidence>